<name>A0A9Q1HMF0_HOLLE</name>
<reference evidence="1" key="1">
    <citation type="submission" date="2021-10" db="EMBL/GenBank/DDBJ databases">
        <title>Tropical sea cucumber genome reveals ecological adaptation and Cuvierian tubules defense mechanism.</title>
        <authorList>
            <person name="Chen T."/>
        </authorList>
    </citation>
    <scope>NUCLEOTIDE SEQUENCE</scope>
    <source>
        <strain evidence="1">Nanhai2018</strain>
        <tissue evidence="1">Muscle</tissue>
    </source>
</reference>
<dbReference type="Proteomes" id="UP001152320">
    <property type="component" value="Chromosome 1"/>
</dbReference>
<sequence length="83" mass="9797">MPLFFAAGHTHYALYTLYYLRTIERLAGEERKPFMNEEHTMHHISGFFNGIWTDMAIETTFMRYGHGCRDIVDITLKPETLKI</sequence>
<dbReference type="OrthoDB" id="7428225at2759"/>
<accession>A0A9Q1HMF0</accession>
<keyword evidence="2" id="KW-1185">Reference proteome</keyword>
<protein>
    <submittedName>
        <fullName evidence="1">Uncharacterized protein</fullName>
    </submittedName>
</protein>
<dbReference type="AlphaFoldDB" id="A0A9Q1HMF0"/>
<evidence type="ECO:0000313" key="1">
    <source>
        <dbReference type="EMBL" id="KAJ8051196.1"/>
    </source>
</evidence>
<proteinExistence type="predicted"/>
<comment type="caution">
    <text evidence="1">The sequence shown here is derived from an EMBL/GenBank/DDBJ whole genome shotgun (WGS) entry which is preliminary data.</text>
</comment>
<evidence type="ECO:0000313" key="2">
    <source>
        <dbReference type="Proteomes" id="UP001152320"/>
    </source>
</evidence>
<organism evidence="1 2">
    <name type="scientific">Holothuria leucospilota</name>
    <name type="common">Black long sea cucumber</name>
    <name type="synonym">Mertensiothuria leucospilota</name>
    <dbReference type="NCBI Taxonomy" id="206669"/>
    <lineage>
        <taxon>Eukaryota</taxon>
        <taxon>Metazoa</taxon>
        <taxon>Echinodermata</taxon>
        <taxon>Eleutherozoa</taxon>
        <taxon>Echinozoa</taxon>
        <taxon>Holothuroidea</taxon>
        <taxon>Aspidochirotacea</taxon>
        <taxon>Aspidochirotida</taxon>
        <taxon>Holothuriidae</taxon>
        <taxon>Holothuria</taxon>
    </lineage>
</organism>
<gene>
    <name evidence="1" type="ORF">HOLleu_04675</name>
</gene>
<dbReference type="EMBL" id="JAIZAY010000001">
    <property type="protein sequence ID" value="KAJ8051196.1"/>
    <property type="molecule type" value="Genomic_DNA"/>
</dbReference>